<dbReference type="Proteomes" id="UP000646548">
    <property type="component" value="Unassembled WGS sequence"/>
</dbReference>
<feature type="region of interest" description="Disordered" evidence="1">
    <location>
        <begin position="1"/>
        <end position="44"/>
    </location>
</feature>
<evidence type="ECO:0000313" key="3">
    <source>
        <dbReference type="Proteomes" id="UP000646548"/>
    </source>
</evidence>
<accession>A0A834FFM8</accession>
<evidence type="ECO:0000256" key="1">
    <source>
        <dbReference type="SAM" id="MobiDB-lite"/>
    </source>
</evidence>
<feature type="compositionally biased region" description="Low complexity" evidence="1">
    <location>
        <begin position="32"/>
        <end position="44"/>
    </location>
</feature>
<protein>
    <submittedName>
        <fullName evidence="2">Uncharacterized protein</fullName>
    </submittedName>
</protein>
<gene>
    <name evidence="2" type="ORF">FQA47_000760</name>
</gene>
<dbReference type="AlphaFoldDB" id="A0A834FFM8"/>
<evidence type="ECO:0000313" key="2">
    <source>
        <dbReference type="EMBL" id="KAF6733176.1"/>
    </source>
</evidence>
<name>A0A834FFM8_ORYME</name>
<comment type="caution">
    <text evidence="2">The sequence shown here is derived from an EMBL/GenBank/DDBJ whole genome shotgun (WGS) entry which is preliminary data.</text>
</comment>
<feature type="non-terminal residue" evidence="2">
    <location>
        <position position="56"/>
    </location>
</feature>
<proteinExistence type="predicted"/>
<organism evidence="2 3">
    <name type="scientific">Oryzias melastigma</name>
    <name type="common">Marine medaka</name>
    <dbReference type="NCBI Taxonomy" id="30732"/>
    <lineage>
        <taxon>Eukaryota</taxon>
        <taxon>Metazoa</taxon>
        <taxon>Chordata</taxon>
        <taxon>Craniata</taxon>
        <taxon>Vertebrata</taxon>
        <taxon>Euteleostomi</taxon>
        <taxon>Actinopterygii</taxon>
        <taxon>Neopterygii</taxon>
        <taxon>Teleostei</taxon>
        <taxon>Neoteleostei</taxon>
        <taxon>Acanthomorphata</taxon>
        <taxon>Ovalentaria</taxon>
        <taxon>Atherinomorphae</taxon>
        <taxon>Beloniformes</taxon>
        <taxon>Adrianichthyidae</taxon>
        <taxon>Oryziinae</taxon>
        <taxon>Oryzias</taxon>
    </lineage>
</organism>
<reference evidence="2" key="1">
    <citation type="journal article" name="BMC Genomics">
        <title>Long-read sequencing and de novo genome assembly of marine medaka (Oryzias melastigma).</title>
        <authorList>
            <person name="Liang P."/>
            <person name="Saqib H.S.A."/>
            <person name="Ni X."/>
            <person name="Shen Y."/>
        </authorList>
    </citation>
    <scope>NUCLEOTIDE SEQUENCE</scope>
    <source>
        <strain evidence="2">Bigg-433</strain>
    </source>
</reference>
<sequence>AGSSAGLKSKFTPTPGAKSRDMNMEKPQNQWSSVSPSQLVLSSPPAANRLLQSCGV</sequence>
<dbReference type="EMBL" id="WKFB01000164">
    <property type="protein sequence ID" value="KAF6733176.1"/>
    <property type="molecule type" value="Genomic_DNA"/>
</dbReference>